<dbReference type="InterPro" id="IPR001128">
    <property type="entry name" value="Cyt_P450"/>
</dbReference>
<keyword evidence="5 6" id="KW-0349">Heme</keyword>
<dbReference type="PANTHER" id="PTHR24300:SF413">
    <property type="entry name" value="CYTOCHROME P450 18A1"/>
    <property type="match status" value="1"/>
</dbReference>
<evidence type="ECO:0008006" key="10">
    <source>
        <dbReference type="Google" id="ProtNLM"/>
    </source>
</evidence>
<dbReference type="PROSITE" id="PS00086">
    <property type="entry name" value="CYTOCHROME_P450"/>
    <property type="match status" value="1"/>
</dbReference>
<evidence type="ECO:0000256" key="2">
    <source>
        <dbReference type="ARBA" id="ARBA00022723"/>
    </source>
</evidence>
<keyword evidence="4 6" id="KW-0503">Monooxygenase</keyword>
<dbReference type="InterPro" id="IPR017972">
    <property type="entry name" value="Cyt_P450_CS"/>
</dbReference>
<evidence type="ECO:0000313" key="9">
    <source>
        <dbReference type="Proteomes" id="UP001187531"/>
    </source>
</evidence>
<dbReference type="PRINTS" id="PR00463">
    <property type="entry name" value="EP450I"/>
</dbReference>
<dbReference type="EMBL" id="JAVRJZ010000016">
    <property type="protein sequence ID" value="KAK2711061.1"/>
    <property type="molecule type" value="Genomic_DNA"/>
</dbReference>
<organism evidence="8 9">
    <name type="scientific">Artemia franciscana</name>
    <name type="common">Brine shrimp</name>
    <name type="synonym">Artemia sanfranciscana</name>
    <dbReference type="NCBI Taxonomy" id="6661"/>
    <lineage>
        <taxon>Eukaryota</taxon>
        <taxon>Metazoa</taxon>
        <taxon>Ecdysozoa</taxon>
        <taxon>Arthropoda</taxon>
        <taxon>Crustacea</taxon>
        <taxon>Branchiopoda</taxon>
        <taxon>Anostraca</taxon>
        <taxon>Artemiidae</taxon>
        <taxon>Artemia</taxon>
    </lineage>
</organism>
<dbReference type="Gene3D" id="1.10.630.10">
    <property type="entry name" value="Cytochrome P450"/>
    <property type="match status" value="1"/>
</dbReference>
<keyword evidence="7" id="KW-0472">Membrane</keyword>
<proteinExistence type="inferred from homology"/>
<dbReference type="GO" id="GO:0005506">
    <property type="term" value="F:iron ion binding"/>
    <property type="evidence" value="ECO:0007669"/>
    <property type="project" value="InterPro"/>
</dbReference>
<keyword evidence="7" id="KW-1133">Transmembrane helix</keyword>
<comment type="similarity">
    <text evidence="1 6">Belongs to the cytochrome P450 family.</text>
</comment>
<dbReference type="GO" id="GO:0005737">
    <property type="term" value="C:cytoplasm"/>
    <property type="evidence" value="ECO:0007669"/>
    <property type="project" value="TreeGrafter"/>
</dbReference>
<reference evidence="8" key="1">
    <citation type="submission" date="2023-07" db="EMBL/GenBank/DDBJ databases">
        <title>Chromosome-level genome assembly of Artemia franciscana.</title>
        <authorList>
            <person name="Jo E."/>
        </authorList>
    </citation>
    <scope>NUCLEOTIDE SEQUENCE</scope>
    <source>
        <tissue evidence="8">Whole body</tissue>
    </source>
</reference>
<dbReference type="InterPro" id="IPR002401">
    <property type="entry name" value="Cyt_P450_E_grp-I"/>
</dbReference>
<accession>A0AA88HSH4</accession>
<gene>
    <name evidence="8" type="ORF">QYM36_012286</name>
</gene>
<dbReference type="PRINTS" id="PR00385">
    <property type="entry name" value="P450"/>
</dbReference>
<dbReference type="GO" id="GO:0016712">
    <property type="term" value="F:oxidoreductase activity, acting on paired donors, with incorporation or reduction of molecular oxygen, reduced flavin or flavoprotein as one donor, and incorporation of one atom of oxygen"/>
    <property type="evidence" value="ECO:0007669"/>
    <property type="project" value="TreeGrafter"/>
</dbReference>
<evidence type="ECO:0000256" key="4">
    <source>
        <dbReference type="ARBA" id="ARBA00023033"/>
    </source>
</evidence>
<dbReference type="GO" id="GO:0008395">
    <property type="term" value="F:steroid hydroxylase activity"/>
    <property type="evidence" value="ECO:0007669"/>
    <property type="project" value="TreeGrafter"/>
</dbReference>
<dbReference type="PANTHER" id="PTHR24300">
    <property type="entry name" value="CYTOCHROME P450 508A4-RELATED"/>
    <property type="match status" value="1"/>
</dbReference>
<name>A0AA88HSH4_ARTSF</name>
<evidence type="ECO:0000256" key="6">
    <source>
        <dbReference type="RuleBase" id="RU000461"/>
    </source>
</evidence>
<dbReference type="GO" id="GO:0020037">
    <property type="term" value="F:heme binding"/>
    <property type="evidence" value="ECO:0007669"/>
    <property type="project" value="InterPro"/>
</dbReference>
<keyword evidence="3 5" id="KW-0408">Iron</keyword>
<keyword evidence="7" id="KW-0812">Transmembrane</keyword>
<feature type="transmembrane region" description="Helical" evidence="7">
    <location>
        <begin position="214"/>
        <end position="232"/>
    </location>
</feature>
<evidence type="ECO:0000313" key="8">
    <source>
        <dbReference type="EMBL" id="KAK2711061.1"/>
    </source>
</evidence>
<protein>
    <recommendedName>
        <fullName evidence="10">Cytochrome P450</fullName>
    </recommendedName>
</protein>
<feature type="binding site" description="axial binding residue" evidence="5">
    <location>
        <position position="449"/>
    </location>
    <ligand>
        <name>heme</name>
        <dbReference type="ChEBI" id="CHEBI:30413"/>
    </ligand>
    <ligandPart>
        <name>Fe</name>
        <dbReference type="ChEBI" id="CHEBI:18248"/>
    </ligandPart>
</feature>
<comment type="caution">
    <text evidence="8">The sequence shown here is derived from an EMBL/GenBank/DDBJ whole genome shotgun (WGS) entry which is preliminary data.</text>
</comment>
<evidence type="ECO:0000256" key="5">
    <source>
        <dbReference type="PIRSR" id="PIRSR602401-1"/>
    </source>
</evidence>
<dbReference type="AlphaFoldDB" id="A0AA88HSH4"/>
<dbReference type="GO" id="GO:0006082">
    <property type="term" value="P:organic acid metabolic process"/>
    <property type="evidence" value="ECO:0007669"/>
    <property type="project" value="TreeGrafter"/>
</dbReference>
<keyword evidence="9" id="KW-1185">Reference proteome</keyword>
<feature type="transmembrane region" description="Helical" evidence="7">
    <location>
        <begin position="6"/>
        <end position="28"/>
    </location>
</feature>
<comment type="cofactor">
    <cofactor evidence="5">
        <name>heme</name>
        <dbReference type="ChEBI" id="CHEBI:30413"/>
    </cofactor>
</comment>
<sequence>MIGDVLVIGNLVFGFSVLFLIFTLNWLLTTHKRWRQLPPGPNGLPILGYLPFIKGDFHENLTDLSHQYGKIFSVRLGQELFVVLSDHKLIREAFRKEEFCARPENTFSKILDGLGIINAEGKLWKDQRRFLHDRLRSFGIKHAGNGREMMEDRIMTEVEELIENLGSLNSAPVDLSTHLSCTVSNVICSMLMSVRFHHDDSKFKRFTHLLDEGFRLFTIMAAAAFLPFLRFLPGMSKAYTQICKNRDEIGEFFQQIVDEHRHSFSPDNVRDIVDAYLLAIHQAKEENRLDSLFEGRNPDKQIQQIIGDMFSAGSESVKTTLLWSIIFAIREQDKQKQVQEELDRVVGRSRLPSLDDLPHLPYTQAFILECMRRSTAVPLGTIHSTSRDSYLGGYLIPKGTQVVPLIHAVHMSETLWKNPKEFSPDRFIQDDTIHKPDYFIPFGVGRRMCLGDTLAKAELFLVFSSLLHVFTITATENEPLPSLKGHVGATVTPNKFLMCAIPRQIETIPKKEA</sequence>
<dbReference type="Proteomes" id="UP001187531">
    <property type="component" value="Unassembled WGS sequence"/>
</dbReference>
<evidence type="ECO:0000256" key="3">
    <source>
        <dbReference type="ARBA" id="ARBA00023004"/>
    </source>
</evidence>
<dbReference type="FunFam" id="1.10.630.10:FF:000070">
    <property type="entry name" value="cytochrome P450 18a1"/>
    <property type="match status" value="1"/>
</dbReference>
<dbReference type="InterPro" id="IPR036396">
    <property type="entry name" value="Cyt_P450_sf"/>
</dbReference>
<dbReference type="InterPro" id="IPR050182">
    <property type="entry name" value="Cytochrome_P450_fam2"/>
</dbReference>
<dbReference type="SUPFAM" id="SSF48264">
    <property type="entry name" value="Cytochrome P450"/>
    <property type="match status" value="1"/>
</dbReference>
<evidence type="ECO:0000256" key="1">
    <source>
        <dbReference type="ARBA" id="ARBA00010617"/>
    </source>
</evidence>
<dbReference type="GO" id="GO:0006805">
    <property type="term" value="P:xenobiotic metabolic process"/>
    <property type="evidence" value="ECO:0007669"/>
    <property type="project" value="TreeGrafter"/>
</dbReference>
<dbReference type="Pfam" id="PF00067">
    <property type="entry name" value="p450"/>
    <property type="match status" value="1"/>
</dbReference>
<keyword evidence="2 5" id="KW-0479">Metal-binding</keyword>
<keyword evidence="6" id="KW-0560">Oxidoreductase</keyword>
<evidence type="ECO:0000256" key="7">
    <source>
        <dbReference type="SAM" id="Phobius"/>
    </source>
</evidence>